<organism evidence="11 12">
    <name type="scientific">Oleoguttula mirabilis</name>
    <dbReference type="NCBI Taxonomy" id="1507867"/>
    <lineage>
        <taxon>Eukaryota</taxon>
        <taxon>Fungi</taxon>
        <taxon>Dikarya</taxon>
        <taxon>Ascomycota</taxon>
        <taxon>Pezizomycotina</taxon>
        <taxon>Dothideomycetes</taxon>
        <taxon>Dothideomycetidae</taxon>
        <taxon>Mycosphaerellales</taxon>
        <taxon>Teratosphaeriaceae</taxon>
        <taxon>Oleoguttula</taxon>
    </lineage>
</organism>
<dbReference type="FunFam" id="2.30.30.100:FF:000019">
    <property type="entry name" value="Small nuclear ribonucleoprotein G"/>
    <property type="match status" value="1"/>
</dbReference>
<dbReference type="GO" id="GO:0000387">
    <property type="term" value="P:spliceosomal snRNP assembly"/>
    <property type="evidence" value="ECO:0007669"/>
    <property type="project" value="UniProtKB-UniRule"/>
</dbReference>
<keyword evidence="3 9" id="KW-0507">mRNA processing</keyword>
<evidence type="ECO:0000256" key="2">
    <source>
        <dbReference type="ARBA" id="ARBA00006850"/>
    </source>
</evidence>
<dbReference type="GO" id="GO:0005685">
    <property type="term" value="C:U1 snRNP"/>
    <property type="evidence" value="ECO:0007669"/>
    <property type="project" value="TreeGrafter"/>
</dbReference>
<dbReference type="GO" id="GO:0005687">
    <property type="term" value="C:U4 snRNP"/>
    <property type="evidence" value="ECO:0007669"/>
    <property type="project" value="TreeGrafter"/>
</dbReference>
<protein>
    <recommendedName>
        <fullName evidence="9">Small nuclear ribonucleoprotein G</fullName>
        <shortName evidence="9">snRNP-G</shortName>
    </recommendedName>
</protein>
<evidence type="ECO:0000256" key="6">
    <source>
        <dbReference type="ARBA" id="ARBA00023187"/>
    </source>
</evidence>
<dbReference type="AlphaFoldDB" id="A0AAV9JZQ9"/>
<evidence type="ECO:0000256" key="7">
    <source>
        <dbReference type="ARBA" id="ARBA00023242"/>
    </source>
</evidence>
<name>A0AAV9JZQ9_9PEZI</name>
<evidence type="ECO:0000313" key="12">
    <source>
        <dbReference type="Proteomes" id="UP001324427"/>
    </source>
</evidence>
<evidence type="ECO:0000259" key="10">
    <source>
        <dbReference type="PROSITE" id="PS52002"/>
    </source>
</evidence>
<dbReference type="GO" id="GO:0005682">
    <property type="term" value="C:U5 snRNP"/>
    <property type="evidence" value="ECO:0007669"/>
    <property type="project" value="TreeGrafter"/>
</dbReference>
<dbReference type="EMBL" id="JAVFHQ010000002">
    <property type="protein sequence ID" value="KAK4550128.1"/>
    <property type="molecule type" value="Genomic_DNA"/>
</dbReference>
<comment type="similarity">
    <text evidence="2 9">Belongs to the snRNP Sm proteins family.</text>
</comment>
<accession>A0AAV9JZQ9</accession>
<dbReference type="SMART" id="SM00651">
    <property type="entry name" value="Sm"/>
    <property type="match status" value="1"/>
</dbReference>
<evidence type="ECO:0000256" key="9">
    <source>
        <dbReference type="RuleBase" id="RU365052"/>
    </source>
</evidence>
<dbReference type="PROSITE" id="PS52002">
    <property type="entry name" value="SM"/>
    <property type="match status" value="1"/>
</dbReference>
<dbReference type="InterPro" id="IPR001163">
    <property type="entry name" value="Sm_dom_euk/arc"/>
</dbReference>
<keyword evidence="12" id="KW-1185">Reference proteome</keyword>
<dbReference type="PANTHER" id="PTHR10553">
    <property type="entry name" value="SMALL NUCLEAR RIBONUCLEOPROTEIN"/>
    <property type="match status" value="1"/>
</dbReference>
<keyword evidence="11" id="KW-0808">Transferase</keyword>
<dbReference type="SUPFAM" id="SSF50182">
    <property type="entry name" value="Sm-like ribonucleoproteins"/>
    <property type="match status" value="1"/>
</dbReference>
<dbReference type="GO" id="GO:0005686">
    <property type="term" value="C:U2 snRNP"/>
    <property type="evidence" value="ECO:0007669"/>
    <property type="project" value="TreeGrafter"/>
</dbReference>
<keyword evidence="7 9" id="KW-0539">Nucleus</keyword>
<evidence type="ECO:0000256" key="5">
    <source>
        <dbReference type="ARBA" id="ARBA00022884"/>
    </source>
</evidence>
<dbReference type="GO" id="GO:0003723">
    <property type="term" value="F:RNA binding"/>
    <property type="evidence" value="ECO:0007669"/>
    <property type="project" value="UniProtKB-UniRule"/>
</dbReference>
<dbReference type="InterPro" id="IPR034098">
    <property type="entry name" value="Sm_G"/>
</dbReference>
<keyword evidence="5 9" id="KW-0694">RNA-binding</keyword>
<comment type="caution">
    <text evidence="11">The sequence shown here is derived from an EMBL/GenBank/DDBJ whole genome shotgun (WGS) entry which is preliminary data.</text>
</comment>
<dbReference type="GO" id="GO:0071011">
    <property type="term" value="C:precatalytic spliceosome"/>
    <property type="evidence" value="ECO:0007669"/>
    <property type="project" value="TreeGrafter"/>
</dbReference>
<evidence type="ECO:0000256" key="8">
    <source>
        <dbReference type="ARBA" id="ARBA00023274"/>
    </source>
</evidence>
<feature type="domain" description="Sm" evidence="10">
    <location>
        <begin position="3"/>
        <end position="75"/>
    </location>
</feature>
<gene>
    <name evidence="11" type="primary">SMG1</name>
    <name evidence="11" type="ORF">LTR36_003095</name>
</gene>
<keyword evidence="6 9" id="KW-0508">mRNA splicing</keyword>
<dbReference type="GO" id="GO:0071004">
    <property type="term" value="C:U2-type prespliceosome"/>
    <property type="evidence" value="ECO:0007669"/>
    <property type="project" value="TreeGrafter"/>
</dbReference>
<keyword evidence="4 9" id="KW-0747">Spliceosome</keyword>
<keyword evidence="11" id="KW-0418">Kinase</keyword>
<proteinExistence type="inferred from homology"/>
<dbReference type="PANTHER" id="PTHR10553:SF2">
    <property type="entry name" value="SMALL NUCLEAR RIBONUCLEOPROTEIN G"/>
    <property type="match status" value="1"/>
</dbReference>
<dbReference type="CDD" id="cd01719">
    <property type="entry name" value="Sm_G"/>
    <property type="match status" value="1"/>
</dbReference>
<dbReference type="InterPro" id="IPR010920">
    <property type="entry name" value="LSM_dom_sf"/>
</dbReference>
<dbReference type="InterPro" id="IPR047575">
    <property type="entry name" value="Sm"/>
</dbReference>
<dbReference type="Proteomes" id="UP001324427">
    <property type="component" value="Unassembled WGS sequence"/>
</dbReference>
<comment type="subcellular location">
    <subcellularLocation>
        <location evidence="1 9">Nucleus</location>
    </subcellularLocation>
</comment>
<dbReference type="GO" id="GO:0071013">
    <property type="term" value="C:catalytic step 2 spliceosome"/>
    <property type="evidence" value="ECO:0007669"/>
    <property type="project" value="TreeGrafter"/>
</dbReference>
<sequence>MPQAQPELKKYLDKRVEVQLNGSRKVMGTLRGYDVFLNIVLDEATESKANNEKVRLGMCVIRGNSVVMMEALDRIVDGDRGGHRG</sequence>
<evidence type="ECO:0000256" key="1">
    <source>
        <dbReference type="ARBA" id="ARBA00004123"/>
    </source>
</evidence>
<evidence type="ECO:0000313" key="11">
    <source>
        <dbReference type="EMBL" id="KAK4550128.1"/>
    </source>
</evidence>
<dbReference type="GO" id="GO:0034719">
    <property type="term" value="C:SMN-Sm protein complex"/>
    <property type="evidence" value="ECO:0007669"/>
    <property type="project" value="TreeGrafter"/>
</dbReference>
<dbReference type="GO" id="GO:0097526">
    <property type="term" value="C:spliceosomal tri-snRNP complex"/>
    <property type="evidence" value="ECO:0007669"/>
    <property type="project" value="TreeGrafter"/>
</dbReference>
<dbReference type="GO" id="GO:0016301">
    <property type="term" value="F:kinase activity"/>
    <property type="evidence" value="ECO:0007669"/>
    <property type="project" value="UniProtKB-KW"/>
</dbReference>
<comment type="function">
    <text evidence="9">Plays a role in pre-mRNA splicing.</text>
</comment>
<evidence type="ECO:0000256" key="4">
    <source>
        <dbReference type="ARBA" id="ARBA00022728"/>
    </source>
</evidence>
<dbReference type="InterPro" id="IPR044641">
    <property type="entry name" value="Lsm7/SmG-like"/>
</dbReference>
<reference evidence="11 12" key="1">
    <citation type="submission" date="2021-11" db="EMBL/GenBank/DDBJ databases">
        <title>Black yeast isolated from Biological Soil Crust.</title>
        <authorList>
            <person name="Kurbessoian T."/>
        </authorList>
    </citation>
    <scope>NUCLEOTIDE SEQUENCE [LARGE SCALE GENOMIC DNA]</scope>
    <source>
        <strain evidence="11 12">CCFEE 5522</strain>
    </source>
</reference>
<dbReference type="Gene3D" id="2.30.30.100">
    <property type="match status" value="1"/>
</dbReference>
<dbReference type="Pfam" id="PF01423">
    <property type="entry name" value="LSM"/>
    <property type="match status" value="1"/>
</dbReference>
<evidence type="ECO:0000256" key="3">
    <source>
        <dbReference type="ARBA" id="ARBA00022664"/>
    </source>
</evidence>
<keyword evidence="8 9" id="KW-0687">Ribonucleoprotein</keyword>